<feature type="domain" description="Enoyl reductase (ER)" evidence="5">
    <location>
        <begin position="10"/>
        <end position="345"/>
    </location>
</feature>
<dbReference type="Gene3D" id="3.90.180.10">
    <property type="entry name" value="Medium-chain alcohol dehydrogenases, catalytic domain"/>
    <property type="match status" value="1"/>
</dbReference>
<dbReference type="PANTHER" id="PTHR43401:SF2">
    <property type="entry name" value="L-THREONINE 3-DEHYDROGENASE"/>
    <property type="match status" value="1"/>
</dbReference>
<comment type="cofactor">
    <cofactor evidence="4">
        <name>Zn(2+)</name>
        <dbReference type="ChEBI" id="CHEBI:29105"/>
    </cofactor>
</comment>
<evidence type="ECO:0000313" key="6">
    <source>
        <dbReference type="EMBL" id="CAA9295864.1"/>
    </source>
</evidence>
<proteinExistence type="inferred from homology"/>
<evidence type="ECO:0000256" key="4">
    <source>
        <dbReference type="RuleBase" id="RU361277"/>
    </source>
</evidence>
<sequence length="349" mass="37043">MQALVLTAPGEVQNQRVPVPRRPERDEVLLRVTRAGICGSELEAVHTKSARRVPPLIMGHEFAGRIETLGPEAAAAGWQVGERVVPNPLIPCGRCSACARGMSNACPRRTLDGLHHHGGHAEWALARASQLHRLPDGLSDDAAASAEPLAVAIHAIRQLGAMAVLPRAMTVFGAGTIGLFALQAARLVGATEVVVLDVDPARLEIARRLGATHTLDPRTEAGSLDGLWRLAQQLTGDGFDAAIDAVGRGDVRTAALRTVRPGGAVVWVGQAEEEVTVNGGDLVRSERRILGTYAYTGEDFSSALALLAAGTVDATTWSETFPLSDAAGVFWRMLEHKETCIKALLDPEQ</sequence>
<dbReference type="PROSITE" id="PS00059">
    <property type="entry name" value="ADH_ZINC"/>
    <property type="match status" value="1"/>
</dbReference>
<organism evidence="6">
    <name type="scientific">uncultured Chloroflexota bacterium</name>
    <dbReference type="NCBI Taxonomy" id="166587"/>
    <lineage>
        <taxon>Bacteria</taxon>
        <taxon>Bacillati</taxon>
        <taxon>Chloroflexota</taxon>
        <taxon>environmental samples</taxon>
    </lineage>
</organism>
<dbReference type="SUPFAM" id="SSF51735">
    <property type="entry name" value="NAD(P)-binding Rossmann-fold domains"/>
    <property type="match status" value="1"/>
</dbReference>
<evidence type="ECO:0000256" key="1">
    <source>
        <dbReference type="ARBA" id="ARBA00022723"/>
    </source>
</evidence>
<protein>
    <recommendedName>
        <fullName evidence="5">Enoyl reductase (ER) domain-containing protein</fullName>
    </recommendedName>
</protein>
<dbReference type="Pfam" id="PF00107">
    <property type="entry name" value="ADH_zinc_N"/>
    <property type="match status" value="1"/>
</dbReference>
<dbReference type="GO" id="GO:0008270">
    <property type="term" value="F:zinc ion binding"/>
    <property type="evidence" value="ECO:0007669"/>
    <property type="project" value="InterPro"/>
</dbReference>
<dbReference type="SMART" id="SM00829">
    <property type="entry name" value="PKS_ER"/>
    <property type="match status" value="1"/>
</dbReference>
<dbReference type="InterPro" id="IPR050129">
    <property type="entry name" value="Zn_alcohol_dh"/>
</dbReference>
<keyword evidence="2 4" id="KW-0862">Zinc</keyword>
<dbReference type="InterPro" id="IPR011032">
    <property type="entry name" value="GroES-like_sf"/>
</dbReference>
<dbReference type="GO" id="GO:0016491">
    <property type="term" value="F:oxidoreductase activity"/>
    <property type="evidence" value="ECO:0007669"/>
    <property type="project" value="UniProtKB-KW"/>
</dbReference>
<comment type="similarity">
    <text evidence="4">Belongs to the zinc-containing alcohol dehydrogenase family.</text>
</comment>
<keyword evidence="1 4" id="KW-0479">Metal-binding</keyword>
<dbReference type="Pfam" id="PF08240">
    <property type="entry name" value="ADH_N"/>
    <property type="match status" value="1"/>
</dbReference>
<evidence type="ECO:0000256" key="2">
    <source>
        <dbReference type="ARBA" id="ARBA00022833"/>
    </source>
</evidence>
<dbReference type="InterPro" id="IPR002328">
    <property type="entry name" value="ADH_Zn_CS"/>
</dbReference>
<dbReference type="EMBL" id="CADCTC010000270">
    <property type="protein sequence ID" value="CAA9295864.1"/>
    <property type="molecule type" value="Genomic_DNA"/>
</dbReference>
<evidence type="ECO:0000256" key="3">
    <source>
        <dbReference type="ARBA" id="ARBA00023002"/>
    </source>
</evidence>
<accession>A0A6J4K563</accession>
<dbReference type="SUPFAM" id="SSF50129">
    <property type="entry name" value="GroES-like"/>
    <property type="match status" value="1"/>
</dbReference>
<keyword evidence="3" id="KW-0560">Oxidoreductase</keyword>
<dbReference type="PANTHER" id="PTHR43401">
    <property type="entry name" value="L-THREONINE 3-DEHYDROGENASE"/>
    <property type="match status" value="1"/>
</dbReference>
<dbReference type="InterPro" id="IPR036291">
    <property type="entry name" value="NAD(P)-bd_dom_sf"/>
</dbReference>
<dbReference type="AlphaFoldDB" id="A0A6J4K563"/>
<gene>
    <name evidence="6" type="ORF">AVDCRST_MAG77-5135</name>
</gene>
<evidence type="ECO:0000259" key="5">
    <source>
        <dbReference type="SMART" id="SM00829"/>
    </source>
</evidence>
<dbReference type="Gene3D" id="3.40.50.720">
    <property type="entry name" value="NAD(P)-binding Rossmann-like Domain"/>
    <property type="match status" value="1"/>
</dbReference>
<name>A0A6J4K563_9CHLR</name>
<dbReference type="InterPro" id="IPR020843">
    <property type="entry name" value="ER"/>
</dbReference>
<dbReference type="InterPro" id="IPR013154">
    <property type="entry name" value="ADH-like_N"/>
</dbReference>
<dbReference type="InterPro" id="IPR013149">
    <property type="entry name" value="ADH-like_C"/>
</dbReference>
<reference evidence="6" key="1">
    <citation type="submission" date="2020-02" db="EMBL/GenBank/DDBJ databases">
        <authorList>
            <person name="Meier V. D."/>
        </authorList>
    </citation>
    <scope>NUCLEOTIDE SEQUENCE</scope>
    <source>
        <strain evidence="6">AVDCRST_MAG77</strain>
    </source>
</reference>